<name>A0A059EXR7_9MICR</name>
<dbReference type="PANTHER" id="PTHR47163:SF2">
    <property type="entry name" value="SI:DKEY-17M8.2"/>
    <property type="match status" value="1"/>
</dbReference>
<evidence type="ECO:0000313" key="1">
    <source>
        <dbReference type="EMBL" id="KCZ79506.1"/>
    </source>
</evidence>
<feature type="non-terminal residue" evidence="1">
    <location>
        <position position="91"/>
    </location>
</feature>
<sequence length="91" mass="10625">VWCKFNGCSKFFYNSSELYLAGIREEGKKVMVEIDESQSFRRKYNLGRYRQAQWVFGAIERNSNKCMLFSVADRSANTLIPPINQYILPDS</sequence>
<dbReference type="EMBL" id="KK365264">
    <property type="protein sequence ID" value="KCZ79506.1"/>
    <property type="molecule type" value="Genomic_DNA"/>
</dbReference>
<evidence type="ECO:0008006" key="3">
    <source>
        <dbReference type="Google" id="ProtNLM"/>
    </source>
</evidence>
<accession>A0A059EXR7</accession>
<dbReference type="STRING" id="1288291.A0A059EXR7"/>
<dbReference type="VEuPathDB" id="MicrosporidiaDB:H312_03106"/>
<proteinExistence type="predicted"/>
<evidence type="ECO:0000313" key="2">
    <source>
        <dbReference type="Proteomes" id="UP000030655"/>
    </source>
</evidence>
<protein>
    <recommendedName>
        <fullName evidence="3">DDE Tnp4 domain-containing protein</fullName>
    </recommendedName>
</protein>
<dbReference type="AlphaFoldDB" id="A0A059EXR7"/>
<keyword evidence="2" id="KW-1185">Reference proteome</keyword>
<dbReference type="OrthoDB" id="424490at2759"/>
<gene>
    <name evidence="1" type="ORF">H312_03106</name>
</gene>
<dbReference type="HOGENOM" id="CLU_2432761_0_0_1"/>
<reference evidence="1 2" key="2">
    <citation type="submission" date="2014-03" db="EMBL/GenBank/DDBJ databases">
        <title>The Genome Sequence of Anncaliia algerae insect isolate PRA339.</title>
        <authorList>
            <consortium name="The Broad Institute Genome Sequencing Platform"/>
            <consortium name="The Broad Institute Genome Sequencing Center for Infectious Disease"/>
            <person name="Cuomo C."/>
            <person name="Becnel J."/>
            <person name="Sanscrainte N."/>
            <person name="Walker B."/>
            <person name="Young S.K."/>
            <person name="Zeng Q."/>
            <person name="Gargeya S."/>
            <person name="Fitzgerald M."/>
            <person name="Haas B."/>
            <person name="Abouelleil A."/>
            <person name="Alvarado L."/>
            <person name="Arachchi H.M."/>
            <person name="Berlin A.M."/>
            <person name="Chapman S.B."/>
            <person name="Dewar J."/>
            <person name="Goldberg J."/>
            <person name="Griggs A."/>
            <person name="Gujja S."/>
            <person name="Hansen M."/>
            <person name="Howarth C."/>
            <person name="Imamovic A."/>
            <person name="Larimer J."/>
            <person name="McCowan C."/>
            <person name="Murphy C."/>
            <person name="Neiman D."/>
            <person name="Pearson M."/>
            <person name="Priest M."/>
            <person name="Roberts A."/>
            <person name="Saif S."/>
            <person name="Shea T."/>
            <person name="Sisk P."/>
            <person name="Sykes S."/>
            <person name="Wortman J."/>
            <person name="Nusbaum C."/>
            <person name="Birren B."/>
        </authorList>
    </citation>
    <scope>NUCLEOTIDE SEQUENCE [LARGE SCALE GENOMIC DNA]</scope>
    <source>
        <strain evidence="1 2">PRA339</strain>
    </source>
</reference>
<dbReference type="PANTHER" id="PTHR47163">
    <property type="entry name" value="DDE_TNP_IS1595 DOMAIN-CONTAINING PROTEIN"/>
    <property type="match status" value="1"/>
</dbReference>
<organism evidence="1 2">
    <name type="scientific">Anncaliia algerae PRA339</name>
    <dbReference type="NCBI Taxonomy" id="1288291"/>
    <lineage>
        <taxon>Eukaryota</taxon>
        <taxon>Fungi</taxon>
        <taxon>Fungi incertae sedis</taxon>
        <taxon>Microsporidia</taxon>
        <taxon>Tubulinosematoidea</taxon>
        <taxon>Tubulinosematidae</taxon>
        <taxon>Anncaliia</taxon>
    </lineage>
</organism>
<feature type="non-terminal residue" evidence="1">
    <location>
        <position position="1"/>
    </location>
</feature>
<dbReference type="InterPro" id="IPR053164">
    <property type="entry name" value="IS1016-like_transposase"/>
</dbReference>
<dbReference type="Proteomes" id="UP000030655">
    <property type="component" value="Unassembled WGS sequence"/>
</dbReference>
<reference evidence="2" key="1">
    <citation type="submission" date="2013-02" db="EMBL/GenBank/DDBJ databases">
        <authorList>
            <consortium name="The Broad Institute Genome Sequencing Platform"/>
            <person name="Cuomo C."/>
            <person name="Becnel J."/>
            <person name="Sanscrainte N."/>
            <person name="Walker B."/>
            <person name="Young S.K."/>
            <person name="Zeng Q."/>
            <person name="Gargeya S."/>
            <person name="Fitzgerald M."/>
            <person name="Haas B."/>
            <person name="Abouelleil A."/>
            <person name="Alvarado L."/>
            <person name="Arachchi H.M."/>
            <person name="Berlin A.M."/>
            <person name="Chapman S.B."/>
            <person name="Dewar J."/>
            <person name="Goldberg J."/>
            <person name="Griggs A."/>
            <person name="Gujja S."/>
            <person name="Hansen M."/>
            <person name="Howarth C."/>
            <person name="Imamovic A."/>
            <person name="Larimer J."/>
            <person name="McCowan C."/>
            <person name="Murphy C."/>
            <person name="Neiman D."/>
            <person name="Pearson M."/>
            <person name="Priest M."/>
            <person name="Roberts A."/>
            <person name="Saif S."/>
            <person name="Shea T."/>
            <person name="Sisk P."/>
            <person name="Sykes S."/>
            <person name="Wortman J."/>
            <person name="Nusbaum C."/>
            <person name="Birren B."/>
        </authorList>
    </citation>
    <scope>NUCLEOTIDE SEQUENCE [LARGE SCALE GENOMIC DNA]</scope>
    <source>
        <strain evidence="2">PRA339</strain>
    </source>
</reference>